<dbReference type="AlphaFoldDB" id="A0A1H1KDI6"/>
<dbReference type="EMBL" id="FNKX01000003">
    <property type="protein sequence ID" value="SDR60408.1"/>
    <property type="molecule type" value="Genomic_DNA"/>
</dbReference>
<dbReference type="Pfam" id="PF13439">
    <property type="entry name" value="Glyco_transf_4"/>
    <property type="match status" value="1"/>
</dbReference>
<sequence length="374" mass="41576">MRVVHVIESTATGTLAVVSTLATRLAKEGHEVYVIYSEREETPKNLRAMFHSDVVLQHLQMKGPSLARIMSVLRQQLIELNPDIVHLHSSFAGFLGRMSTLFALPSTALLYSPHCISFVRRDIGRLKRYCFAALELLACVKNCTYVGCSESECAAIRRYLRRDAVLVENAIDRAVSVQGNNRLESAGKVGSTKRRKIVTVGGIRVQKNPRLFAEIARSFDRDGVEFVWIGDGDADLRSTLEDAGVRVTGWLTRADVIAAVAQADIYLSTASWEGMPISLIEAMTLGTPVVASDCPGNIDTIRHNSTGVLYRTAAEATSLIRKMIAEDKFREGLLRRAQEEARNRFSEDRFFNNIALLYSAQLRSIRQGRSVLSE</sequence>
<dbReference type="RefSeq" id="WP_090811677.1">
    <property type="nucleotide sequence ID" value="NZ_FNKX01000003.1"/>
</dbReference>
<name>A0A1H1KDI6_9BURK</name>
<feature type="domain" description="Glycosyltransferase subfamily 4-like N-terminal" evidence="1">
    <location>
        <begin position="16"/>
        <end position="173"/>
    </location>
</feature>
<reference evidence="3" key="1">
    <citation type="submission" date="2016-10" db="EMBL/GenBank/DDBJ databases">
        <authorList>
            <person name="Varghese N."/>
            <person name="Submissions S."/>
        </authorList>
    </citation>
    <scope>NUCLEOTIDE SEQUENCE [LARGE SCALE GENOMIC DNA]</scope>
    <source>
        <strain evidence="3">DUS833</strain>
    </source>
</reference>
<evidence type="ECO:0000313" key="2">
    <source>
        <dbReference type="EMBL" id="SDR60408.1"/>
    </source>
</evidence>
<dbReference type="STRING" id="157910.SAMN05445850_7302"/>
<protein>
    <submittedName>
        <fullName evidence="2">Glycosyltransferase involved in cell wall bisynthesis</fullName>
    </submittedName>
</protein>
<dbReference type="Pfam" id="PF13692">
    <property type="entry name" value="Glyco_trans_1_4"/>
    <property type="match status" value="1"/>
</dbReference>
<accession>A0A1H1KDI6</accession>
<keyword evidence="3" id="KW-1185">Reference proteome</keyword>
<dbReference type="PANTHER" id="PTHR45947">
    <property type="entry name" value="SULFOQUINOVOSYL TRANSFERASE SQD2"/>
    <property type="match status" value="1"/>
</dbReference>
<evidence type="ECO:0000259" key="1">
    <source>
        <dbReference type="Pfam" id="PF13439"/>
    </source>
</evidence>
<organism evidence="2 3">
    <name type="scientific">Paraburkholderia tuberum</name>
    <dbReference type="NCBI Taxonomy" id="157910"/>
    <lineage>
        <taxon>Bacteria</taxon>
        <taxon>Pseudomonadati</taxon>
        <taxon>Pseudomonadota</taxon>
        <taxon>Betaproteobacteria</taxon>
        <taxon>Burkholderiales</taxon>
        <taxon>Burkholderiaceae</taxon>
        <taxon>Paraburkholderia</taxon>
    </lineage>
</organism>
<dbReference type="PANTHER" id="PTHR45947:SF3">
    <property type="entry name" value="SULFOQUINOVOSYL TRANSFERASE SQD2"/>
    <property type="match status" value="1"/>
</dbReference>
<keyword evidence="2" id="KW-0808">Transferase</keyword>
<dbReference type="InterPro" id="IPR028098">
    <property type="entry name" value="Glyco_trans_4-like_N"/>
</dbReference>
<dbReference type="InterPro" id="IPR050194">
    <property type="entry name" value="Glycosyltransferase_grp1"/>
</dbReference>
<proteinExistence type="predicted"/>
<dbReference type="Gene3D" id="3.40.50.2000">
    <property type="entry name" value="Glycogen Phosphorylase B"/>
    <property type="match status" value="2"/>
</dbReference>
<evidence type="ECO:0000313" key="3">
    <source>
        <dbReference type="Proteomes" id="UP000199365"/>
    </source>
</evidence>
<dbReference type="Proteomes" id="UP000199365">
    <property type="component" value="Unassembled WGS sequence"/>
</dbReference>
<gene>
    <name evidence="2" type="ORF">SAMN05445850_7302</name>
</gene>
<dbReference type="SUPFAM" id="SSF53756">
    <property type="entry name" value="UDP-Glycosyltransferase/glycogen phosphorylase"/>
    <property type="match status" value="1"/>
</dbReference>
<dbReference type="GO" id="GO:0016757">
    <property type="term" value="F:glycosyltransferase activity"/>
    <property type="evidence" value="ECO:0007669"/>
    <property type="project" value="UniProtKB-ARBA"/>
</dbReference>